<comment type="caution">
    <text evidence="2">The sequence shown here is derived from an EMBL/GenBank/DDBJ whole genome shotgun (WGS) entry which is preliminary data.</text>
</comment>
<feature type="domain" description="Endonuclease GajA/Old nuclease/RecF-like AAA" evidence="1">
    <location>
        <begin position="1"/>
        <end position="458"/>
    </location>
</feature>
<organism evidence="2 3">
    <name type="scientific">Flavobacterium pisciphilum</name>
    <dbReference type="NCBI Taxonomy" id="2893755"/>
    <lineage>
        <taxon>Bacteria</taxon>
        <taxon>Pseudomonadati</taxon>
        <taxon>Bacteroidota</taxon>
        <taxon>Flavobacteriia</taxon>
        <taxon>Flavobacteriales</taxon>
        <taxon>Flavobacteriaceae</taxon>
        <taxon>Flavobacterium</taxon>
    </lineage>
</organism>
<dbReference type="SUPFAM" id="SSF52540">
    <property type="entry name" value="P-loop containing nucleoside triphosphate hydrolases"/>
    <property type="match status" value="1"/>
</dbReference>
<proteinExistence type="predicted"/>
<evidence type="ECO:0000259" key="1">
    <source>
        <dbReference type="Pfam" id="PF13175"/>
    </source>
</evidence>
<dbReference type="Pfam" id="PF13175">
    <property type="entry name" value="AAA_15"/>
    <property type="match status" value="1"/>
</dbReference>
<dbReference type="Proteomes" id="UP001430919">
    <property type="component" value="Unassembled WGS sequence"/>
</dbReference>
<name>A0ABS8MY44_9FLAO</name>
<evidence type="ECO:0000313" key="2">
    <source>
        <dbReference type="EMBL" id="MCC9073700.1"/>
    </source>
</evidence>
<dbReference type="PANTHER" id="PTHR43581:SF2">
    <property type="entry name" value="EXCINUCLEASE ATPASE SUBUNIT"/>
    <property type="match status" value="1"/>
</dbReference>
<dbReference type="PANTHER" id="PTHR43581">
    <property type="entry name" value="ATP/GTP PHOSPHATASE"/>
    <property type="match status" value="1"/>
</dbReference>
<reference evidence="2" key="1">
    <citation type="submission" date="2021-11" db="EMBL/GenBank/DDBJ databases">
        <title>Description of novel Flavobacterium species.</title>
        <authorList>
            <person name="Saticioglu I.B."/>
            <person name="Ay H."/>
            <person name="Altun S."/>
            <person name="Duman M."/>
        </authorList>
    </citation>
    <scope>NUCLEOTIDE SEQUENCE</scope>
    <source>
        <strain evidence="2">F-65</strain>
    </source>
</reference>
<keyword evidence="3" id="KW-1185">Reference proteome</keyword>
<evidence type="ECO:0000313" key="3">
    <source>
        <dbReference type="Proteomes" id="UP001430919"/>
    </source>
</evidence>
<gene>
    <name evidence="2" type="ORF">LNQ49_19145</name>
</gene>
<dbReference type="InterPro" id="IPR027417">
    <property type="entry name" value="P-loop_NTPase"/>
</dbReference>
<dbReference type="EMBL" id="JAJJMO010000001">
    <property type="protein sequence ID" value="MCC9073700.1"/>
    <property type="molecule type" value="Genomic_DNA"/>
</dbReference>
<dbReference type="RefSeq" id="WP_229990611.1">
    <property type="nucleotide sequence ID" value="NZ_JAJJMO010000001.1"/>
</dbReference>
<dbReference type="Gene3D" id="3.40.50.300">
    <property type="entry name" value="P-loop containing nucleotide triphosphate hydrolases"/>
    <property type="match status" value="1"/>
</dbReference>
<dbReference type="InterPro" id="IPR051396">
    <property type="entry name" value="Bact_Antivir_Def_Nuclease"/>
</dbReference>
<dbReference type="InterPro" id="IPR041685">
    <property type="entry name" value="AAA_GajA/Old/RecF-like"/>
</dbReference>
<accession>A0ABS8MY44</accession>
<protein>
    <submittedName>
        <fullName evidence="2">AAA family ATPase</fullName>
    </submittedName>
</protein>
<sequence length="526" mass="60531">MIQNINIENYKAFETAKIPLKPITILLGANSVGKSSIIQLMLMLQQTGKTGLKSYKSPLKLYGGYVNLGDSINLFRNKKTDLPLKFGFEIKNSNLKEYLKEHLIKNYKKIFMDLPHFIPIVGFKEIKNKTIQNVQDFEEYVNAILEISTRENTQKQYVQHINIMLNYHGIFNIPVLSKNLKRQLISTYTFLDSLSKLIKNDSFEVNFELKHKEGILLTSLIELKHNNKIIIKLHVNDENQTGLTSEIIKLSKNDIEQVTSYFDASNTIFNSFNEIEKKENEQSLLASTIITIFRNFQNEIKKEFIEESINYVSPLRAHPKRYYMLDKAKLNLTLDTLDGDAIAEVIKDDSKIKSKVNNWFKKFGIQVNVQEFKEVIHHLKVKQNELDLDITDVGFGISQVLPVILQGFLSTDNSTTIIEQPEIHLHPKIQADLADLFIDIVKNSTGKKLIIETHSEYILKRLRRRISEGKILPSQVGICMIDPQANGNGAVVNILKIEEKGFFEWPIDFYGGDLYDDTVEFLKNQN</sequence>